<feature type="region of interest" description="Disordered" evidence="1">
    <location>
        <begin position="45"/>
        <end position="67"/>
    </location>
</feature>
<evidence type="ECO:0000313" key="3">
    <source>
        <dbReference type="Proteomes" id="UP001148838"/>
    </source>
</evidence>
<accession>A0ABQ8SRW5</accession>
<protein>
    <submittedName>
        <fullName evidence="2">Uncharacterized protein</fullName>
    </submittedName>
</protein>
<gene>
    <name evidence="2" type="ORF">ANN_18800</name>
</gene>
<keyword evidence="3" id="KW-1185">Reference proteome</keyword>
<evidence type="ECO:0000256" key="1">
    <source>
        <dbReference type="SAM" id="MobiDB-lite"/>
    </source>
</evidence>
<name>A0ABQ8SRW5_PERAM</name>
<evidence type="ECO:0000313" key="2">
    <source>
        <dbReference type="EMBL" id="KAJ4436170.1"/>
    </source>
</evidence>
<organism evidence="2 3">
    <name type="scientific">Periplaneta americana</name>
    <name type="common">American cockroach</name>
    <name type="synonym">Blatta americana</name>
    <dbReference type="NCBI Taxonomy" id="6978"/>
    <lineage>
        <taxon>Eukaryota</taxon>
        <taxon>Metazoa</taxon>
        <taxon>Ecdysozoa</taxon>
        <taxon>Arthropoda</taxon>
        <taxon>Hexapoda</taxon>
        <taxon>Insecta</taxon>
        <taxon>Pterygota</taxon>
        <taxon>Neoptera</taxon>
        <taxon>Polyneoptera</taxon>
        <taxon>Dictyoptera</taxon>
        <taxon>Blattodea</taxon>
        <taxon>Blattoidea</taxon>
        <taxon>Blattidae</taxon>
        <taxon>Blattinae</taxon>
        <taxon>Periplaneta</taxon>
    </lineage>
</organism>
<comment type="caution">
    <text evidence="2">The sequence shown here is derived from an EMBL/GenBank/DDBJ whole genome shotgun (WGS) entry which is preliminary data.</text>
</comment>
<proteinExistence type="predicted"/>
<sequence length="98" mass="10576">MAGLYEGGSEPAGFLKAILKREPARGFGAVECVGASVSIGHVRAELEPGPGRSLPRPSLRASERTNRAMHERDAVLNLTWPNVIKAARIRREGNTNKT</sequence>
<dbReference type="Proteomes" id="UP001148838">
    <property type="component" value="Unassembled WGS sequence"/>
</dbReference>
<dbReference type="EMBL" id="JAJSOF020000023">
    <property type="protein sequence ID" value="KAJ4436170.1"/>
    <property type="molecule type" value="Genomic_DNA"/>
</dbReference>
<reference evidence="2 3" key="1">
    <citation type="journal article" date="2022" name="Allergy">
        <title>Genome assembly and annotation of Periplaneta americana reveal a comprehensive cockroach allergen profile.</title>
        <authorList>
            <person name="Wang L."/>
            <person name="Xiong Q."/>
            <person name="Saelim N."/>
            <person name="Wang L."/>
            <person name="Nong W."/>
            <person name="Wan A.T."/>
            <person name="Shi M."/>
            <person name="Liu X."/>
            <person name="Cao Q."/>
            <person name="Hui J.H.L."/>
            <person name="Sookrung N."/>
            <person name="Leung T.F."/>
            <person name="Tungtrongchitr A."/>
            <person name="Tsui S.K.W."/>
        </authorList>
    </citation>
    <scope>NUCLEOTIDE SEQUENCE [LARGE SCALE GENOMIC DNA]</scope>
    <source>
        <strain evidence="2">PWHHKU_190912</strain>
    </source>
</reference>